<sequence>MDFGRTEAALAAIEPVIAEAEALGPAVNEGARVAMHGVRACALHELGRSQDASSANIVTAAQQRLPASYMALLACTGRLADARSFLMSLLANRDRRSFPLIYLQPVNQVRRATPSVLRTQAFRERLRSDDQLMKAVARHGRVLDFVVEAPAPERR</sequence>
<evidence type="ECO:0000313" key="2">
    <source>
        <dbReference type="Proteomes" id="UP001595615"/>
    </source>
</evidence>
<name>A0ABV7X9S6_9SPHN</name>
<proteinExistence type="predicted"/>
<dbReference type="RefSeq" id="WP_380859949.1">
    <property type="nucleotide sequence ID" value="NZ_JBHRXV010000006.1"/>
</dbReference>
<protein>
    <submittedName>
        <fullName evidence="1">Uncharacterized protein</fullName>
    </submittedName>
</protein>
<gene>
    <name evidence="1" type="ORF">ACFOMD_08745</name>
</gene>
<organism evidence="1 2">
    <name type="scientific">Sphingoaurantiacus capsulatus</name>
    <dbReference type="NCBI Taxonomy" id="1771310"/>
    <lineage>
        <taxon>Bacteria</taxon>
        <taxon>Pseudomonadati</taxon>
        <taxon>Pseudomonadota</taxon>
        <taxon>Alphaproteobacteria</taxon>
        <taxon>Sphingomonadales</taxon>
        <taxon>Sphingosinicellaceae</taxon>
        <taxon>Sphingoaurantiacus</taxon>
    </lineage>
</organism>
<dbReference type="Proteomes" id="UP001595615">
    <property type="component" value="Unassembled WGS sequence"/>
</dbReference>
<keyword evidence="2" id="KW-1185">Reference proteome</keyword>
<dbReference type="EMBL" id="JBHRXV010000006">
    <property type="protein sequence ID" value="MFC3712656.1"/>
    <property type="molecule type" value="Genomic_DNA"/>
</dbReference>
<comment type="caution">
    <text evidence="1">The sequence shown here is derived from an EMBL/GenBank/DDBJ whole genome shotgun (WGS) entry which is preliminary data.</text>
</comment>
<evidence type="ECO:0000313" key="1">
    <source>
        <dbReference type="EMBL" id="MFC3712656.1"/>
    </source>
</evidence>
<accession>A0ABV7X9S6</accession>
<reference evidence="2" key="1">
    <citation type="journal article" date="2019" name="Int. J. Syst. Evol. Microbiol.">
        <title>The Global Catalogue of Microorganisms (GCM) 10K type strain sequencing project: providing services to taxonomists for standard genome sequencing and annotation.</title>
        <authorList>
            <consortium name="The Broad Institute Genomics Platform"/>
            <consortium name="The Broad Institute Genome Sequencing Center for Infectious Disease"/>
            <person name="Wu L."/>
            <person name="Ma J."/>
        </authorList>
    </citation>
    <scope>NUCLEOTIDE SEQUENCE [LARGE SCALE GENOMIC DNA]</scope>
    <source>
        <strain evidence="2">KCTC 42644</strain>
    </source>
</reference>